<dbReference type="Proteomes" id="UP000247973">
    <property type="component" value="Unassembled WGS sequence"/>
</dbReference>
<evidence type="ECO:0000313" key="1">
    <source>
        <dbReference type="EMBL" id="PXV63197.1"/>
    </source>
</evidence>
<reference evidence="1 2" key="1">
    <citation type="submission" date="2018-03" db="EMBL/GenBank/DDBJ databases">
        <title>Genomic Encyclopedia of Archaeal and Bacterial Type Strains, Phase II (KMG-II): from individual species to whole genera.</title>
        <authorList>
            <person name="Goeker M."/>
        </authorList>
    </citation>
    <scope>NUCLEOTIDE SEQUENCE [LARGE SCALE GENOMIC DNA]</scope>
    <source>
        <strain evidence="1 2">DSM 100214</strain>
    </source>
</reference>
<dbReference type="RefSeq" id="WP_110311105.1">
    <property type="nucleotide sequence ID" value="NZ_QICL01000015.1"/>
</dbReference>
<keyword evidence="2" id="KW-1185">Reference proteome</keyword>
<dbReference type="Pfam" id="PF18845">
    <property type="entry name" value="baeRF_family3"/>
    <property type="match status" value="1"/>
</dbReference>
<accession>A0A2V3PMM4</accession>
<dbReference type="InterPro" id="IPR041289">
    <property type="entry name" value="Bact_RF_family3"/>
</dbReference>
<evidence type="ECO:0008006" key="3">
    <source>
        <dbReference type="Google" id="ProtNLM"/>
    </source>
</evidence>
<sequence>MNNILKEIKDLRGKICVSIILNTHNTHPDNEKDAILLSNLQKEANERLLQEADKKLANKIIEQLDELVKKIDHRYNTESLVLFVNEDIAKYTRLSIAVNDRVIIDESFATRDLIRSQHTQQAYYTLVLGQDRARLIEAGNGRVIEELGRPFPIFNYSLFTTNAIAGSNATRVGNYQKEFFSRVDKAVWAIWRENPLPIVISADEKSAAYFKTVSEHNDIIIGTHNDSFGKSAQHIVDANSYIVEEYAHRNNEKRLLELKEALNTGKFLVDINDIWNAIEQGKGKTLFVQNGYYQPAEVIDDKISLVKIENASKPGVIDDIIDEMVEINAAFGGDTVFISDGGLEKFKGLALTTRY</sequence>
<dbReference type="AlphaFoldDB" id="A0A2V3PMM4"/>
<protein>
    <recommendedName>
        <fullName evidence="3">ERF1-like protein</fullName>
    </recommendedName>
</protein>
<evidence type="ECO:0000313" key="2">
    <source>
        <dbReference type="Proteomes" id="UP000247973"/>
    </source>
</evidence>
<dbReference type="OrthoDB" id="4393931at2"/>
<comment type="caution">
    <text evidence="1">The sequence shown here is derived from an EMBL/GenBank/DDBJ whole genome shotgun (WGS) entry which is preliminary data.</text>
</comment>
<organism evidence="1 2">
    <name type="scientific">Dysgonomonas alginatilytica</name>
    <dbReference type="NCBI Taxonomy" id="1605892"/>
    <lineage>
        <taxon>Bacteria</taxon>
        <taxon>Pseudomonadati</taxon>
        <taxon>Bacteroidota</taxon>
        <taxon>Bacteroidia</taxon>
        <taxon>Bacteroidales</taxon>
        <taxon>Dysgonomonadaceae</taxon>
        <taxon>Dysgonomonas</taxon>
    </lineage>
</organism>
<proteinExistence type="predicted"/>
<gene>
    <name evidence="1" type="ORF">CLV62_11580</name>
</gene>
<name>A0A2V3PMM4_9BACT</name>
<dbReference type="EMBL" id="QICL01000015">
    <property type="protein sequence ID" value="PXV63197.1"/>
    <property type="molecule type" value="Genomic_DNA"/>
</dbReference>